<accession>A0A0A1WJW9</accession>
<evidence type="ECO:0000313" key="2">
    <source>
        <dbReference type="EMBL" id="JAC98702.1"/>
    </source>
</evidence>
<proteinExistence type="predicted"/>
<reference evidence="2" key="1">
    <citation type="submission" date="2014-11" db="EMBL/GenBank/DDBJ databases">
        <authorList>
            <person name="Geib S."/>
        </authorList>
    </citation>
    <scope>NUCLEOTIDE SEQUENCE</scope>
</reference>
<keyword evidence="1" id="KW-1133">Transmembrane helix</keyword>
<keyword evidence="2" id="KW-0378">Hydrolase</keyword>
<dbReference type="GO" id="GO:0006508">
    <property type="term" value="P:proteolysis"/>
    <property type="evidence" value="ECO:0007669"/>
    <property type="project" value="UniProtKB-KW"/>
</dbReference>
<keyword evidence="2" id="KW-0645">Protease</keyword>
<dbReference type="EMBL" id="GBXI01015589">
    <property type="protein sequence ID" value="JAC98702.1"/>
    <property type="molecule type" value="Transcribed_RNA"/>
</dbReference>
<dbReference type="AlphaFoldDB" id="A0A0A1WJW9"/>
<organism evidence="2">
    <name type="scientific">Zeugodacus cucurbitae</name>
    <name type="common">Melon fruit fly</name>
    <name type="synonym">Bactrocera cucurbitae</name>
    <dbReference type="NCBI Taxonomy" id="28588"/>
    <lineage>
        <taxon>Eukaryota</taxon>
        <taxon>Metazoa</taxon>
        <taxon>Ecdysozoa</taxon>
        <taxon>Arthropoda</taxon>
        <taxon>Hexapoda</taxon>
        <taxon>Insecta</taxon>
        <taxon>Pterygota</taxon>
        <taxon>Neoptera</taxon>
        <taxon>Endopterygota</taxon>
        <taxon>Diptera</taxon>
        <taxon>Brachycera</taxon>
        <taxon>Muscomorpha</taxon>
        <taxon>Tephritoidea</taxon>
        <taxon>Tephritidae</taxon>
        <taxon>Zeugodacus</taxon>
        <taxon>Zeugodacus</taxon>
    </lineage>
</organism>
<name>A0A0A1WJW9_ZEUCU</name>
<keyword evidence="1 2" id="KW-0812">Transmembrane</keyword>
<gene>
    <name evidence="2" type="primary">TMPRSS13_2</name>
    <name evidence="2" type="ORF">g.53921</name>
</gene>
<feature type="transmembrane region" description="Helical" evidence="1">
    <location>
        <begin position="20"/>
        <end position="43"/>
    </location>
</feature>
<keyword evidence="1" id="KW-0472">Membrane</keyword>
<dbReference type="GO" id="GO:0008233">
    <property type="term" value="F:peptidase activity"/>
    <property type="evidence" value="ECO:0007669"/>
    <property type="project" value="UniProtKB-KW"/>
</dbReference>
<reference evidence="2" key="2">
    <citation type="journal article" date="2015" name="Gigascience">
        <title>Reconstructing a comprehensive transcriptome assembly of a white-pupal translocated strain of the pest fruit fly Bactrocera cucurbitae.</title>
        <authorList>
            <person name="Sim S.B."/>
            <person name="Calla B."/>
            <person name="Hall B."/>
            <person name="DeRego T."/>
            <person name="Geib S.M."/>
        </authorList>
    </citation>
    <scope>NUCLEOTIDE SEQUENCE</scope>
</reference>
<protein>
    <submittedName>
        <fullName evidence="2">Transmembrane protease serine 13</fullName>
    </submittedName>
</protein>
<sequence>MYVLQEVLKNSVPIQPRTEIYIIFISSMVTIKNALCLLLIFFLTHYTESASIDAENNTKPDKVEGPPSVKVNCGRESDCKIDENTIPLCRYDEDEGCIRKYASKCHLDIAACKAGTKYPDHSNDYCSMETYLCEEGYERWTIFFGYEKV</sequence>
<evidence type="ECO:0000256" key="1">
    <source>
        <dbReference type="SAM" id="Phobius"/>
    </source>
</evidence>